<dbReference type="Pfam" id="PF07727">
    <property type="entry name" value="RVT_2"/>
    <property type="match status" value="1"/>
</dbReference>
<feature type="domain" description="Reverse transcriptase Ty1/copia-type" evidence="2">
    <location>
        <begin position="297"/>
        <end position="441"/>
    </location>
</feature>
<dbReference type="EMBL" id="BQNB010016301">
    <property type="protein sequence ID" value="GJT50207.1"/>
    <property type="molecule type" value="Genomic_DNA"/>
</dbReference>
<comment type="caution">
    <text evidence="3">The sequence shown here is derived from an EMBL/GenBank/DDBJ whole genome shotgun (WGS) entry which is preliminary data.</text>
</comment>
<proteinExistence type="predicted"/>
<evidence type="ECO:0000313" key="4">
    <source>
        <dbReference type="Proteomes" id="UP001151760"/>
    </source>
</evidence>
<sequence>MNYIPVRKENYADSGDKVSTLGDVEDLDDQQFIVHTAQPMIHSNVLLSTEVPNVPLEEQALHDELMNLMHQESLAKAHNDDQRIAFEEEKRRISIAKGKDISQPFTSNYANTPPKCWKGEAADYNKMDPTIDVTSTPTLRIHKIHPQSQIIGKSTAGVQTRRKLKESTSDQHQALLSFIYKQNRTNHKDQQTCLFACFLSQEEPKKVSQALADESWVEAMQEELLQFKLQDVWVLCDLPEGKRVIGTKWVFRNKRDERELKQSDSFWLLHPSWALLSIRWMSKVHFYMAISQKRDYKQPLGFEDPAHPNKVYRVVKALYGLHQAPRAWYERLSTFLLKHGYRRGAIDKTLFIKRDRRDIMLVQVYVDDIIFGSTKSSMVKDFEELMQKEFKMSSMGELTFFLGLQVKQSNGGIFLSQDKYVKDILNKFDFRTIKPASTPIEAHKSLGKDEEGEDVDVHTYRNKSLWLDSSTKQNMLHTSKCCCSVLWMQNQLLDYGFNFMNTEIHIDNKSTICIVRNPVFHSKTKHIQIRHHFIRDFYEQRLINVVKVHTDDNVADLLTKGFDLARFNFLKESLEALSLHLRGGSHRPRLQQFWTTASLRVINDVPHIRAMVAGKKILISEETIRADLLFDDANGVDCFPKQVIWDTLRDIGYEGHISNGTPFLMYPRFVQLFLNKQLEGVDRPQDFMPSVTLPSKIFTFMRKHSPKFSCRITPLTPSMLEVVTALAAEEEHSTSPHSKAASSARDAQGTPSQSAAPASISQGTADVPGTDNSQGTASLQGTAASLGTARLQVRRLNKSNSFLSNTDYQAQGQAQETVQIRTASGQASCSLEGTLSEEHYVQEEDTADPFFDDIVDKDAAVAPDIDRKSNEIEVLERKSDETEEINIEEKEASNVKSGDTEELIGETQRTAIREYYYSKDSKF</sequence>
<organism evidence="3 4">
    <name type="scientific">Tanacetum coccineum</name>
    <dbReference type="NCBI Taxonomy" id="301880"/>
    <lineage>
        <taxon>Eukaryota</taxon>
        <taxon>Viridiplantae</taxon>
        <taxon>Streptophyta</taxon>
        <taxon>Embryophyta</taxon>
        <taxon>Tracheophyta</taxon>
        <taxon>Spermatophyta</taxon>
        <taxon>Magnoliopsida</taxon>
        <taxon>eudicotyledons</taxon>
        <taxon>Gunneridae</taxon>
        <taxon>Pentapetalae</taxon>
        <taxon>asterids</taxon>
        <taxon>campanulids</taxon>
        <taxon>Asterales</taxon>
        <taxon>Asteraceae</taxon>
        <taxon>Asteroideae</taxon>
        <taxon>Anthemideae</taxon>
        <taxon>Anthemidinae</taxon>
        <taxon>Tanacetum</taxon>
    </lineage>
</organism>
<gene>
    <name evidence="3" type="ORF">Tco_0976364</name>
</gene>
<dbReference type="SUPFAM" id="SSF56672">
    <property type="entry name" value="DNA/RNA polymerases"/>
    <property type="match status" value="1"/>
</dbReference>
<evidence type="ECO:0000313" key="3">
    <source>
        <dbReference type="EMBL" id="GJT50207.1"/>
    </source>
</evidence>
<accession>A0ABQ5EH96</accession>
<evidence type="ECO:0000259" key="2">
    <source>
        <dbReference type="Pfam" id="PF07727"/>
    </source>
</evidence>
<reference evidence="3" key="1">
    <citation type="journal article" date="2022" name="Int. J. Mol. Sci.">
        <title>Draft Genome of Tanacetum Coccineum: Genomic Comparison of Closely Related Tanacetum-Family Plants.</title>
        <authorList>
            <person name="Yamashiro T."/>
            <person name="Shiraishi A."/>
            <person name="Nakayama K."/>
            <person name="Satake H."/>
        </authorList>
    </citation>
    <scope>NUCLEOTIDE SEQUENCE</scope>
</reference>
<dbReference type="Proteomes" id="UP001151760">
    <property type="component" value="Unassembled WGS sequence"/>
</dbReference>
<keyword evidence="4" id="KW-1185">Reference proteome</keyword>
<evidence type="ECO:0000256" key="1">
    <source>
        <dbReference type="SAM" id="MobiDB-lite"/>
    </source>
</evidence>
<dbReference type="InterPro" id="IPR013103">
    <property type="entry name" value="RVT_2"/>
</dbReference>
<reference evidence="3" key="2">
    <citation type="submission" date="2022-01" db="EMBL/GenBank/DDBJ databases">
        <authorList>
            <person name="Yamashiro T."/>
            <person name="Shiraishi A."/>
            <person name="Satake H."/>
            <person name="Nakayama K."/>
        </authorList>
    </citation>
    <scope>NUCLEOTIDE SEQUENCE</scope>
</reference>
<dbReference type="InterPro" id="IPR043502">
    <property type="entry name" value="DNA/RNA_pol_sf"/>
</dbReference>
<feature type="region of interest" description="Disordered" evidence="1">
    <location>
        <begin position="728"/>
        <end position="778"/>
    </location>
</feature>
<dbReference type="PANTHER" id="PTHR11439">
    <property type="entry name" value="GAG-POL-RELATED RETROTRANSPOSON"/>
    <property type="match status" value="1"/>
</dbReference>
<dbReference type="CDD" id="cd09272">
    <property type="entry name" value="RNase_HI_RT_Ty1"/>
    <property type="match status" value="1"/>
</dbReference>
<name>A0ABQ5EH96_9ASTR</name>
<protein>
    <submittedName>
        <fullName evidence="3">Ribonuclease H-like domain-containing protein</fullName>
    </submittedName>
</protein>
<feature type="region of interest" description="Disordered" evidence="1">
    <location>
        <begin position="879"/>
        <end position="902"/>
    </location>
</feature>
<feature type="compositionally biased region" description="Low complexity" evidence="1">
    <location>
        <begin position="751"/>
        <end position="762"/>
    </location>
</feature>
<dbReference type="PANTHER" id="PTHR11439:SF495">
    <property type="entry name" value="REVERSE TRANSCRIPTASE, RNA-DEPENDENT DNA POLYMERASE-RELATED"/>
    <property type="match status" value="1"/>
</dbReference>